<keyword evidence="4" id="KW-1185">Reference proteome</keyword>
<dbReference type="AlphaFoldDB" id="A0A0N4TSC5"/>
<evidence type="ECO:0000256" key="2">
    <source>
        <dbReference type="SAM" id="SignalP"/>
    </source>
</evidence>
<dbReference type="InterPro" id="IPR006954">
    <property type="entry name" value="Mlt-10-like"/>
</dbReference>
<protein>
    <submittedName>
        <fullName evidence="5">FERM domain-containing protein</fullName>
    </submittedName>
</protein>
<keyword evidence="2" id="KW-0732">Signal</keyword>
<keyword evidence="1" id="KW-1133">Transmembrane helix</keyword>
<feature type="transmembrane region" description="Helical" evidence="1">
    <location>
        <begin position="623"/>
        <end position="644"/>
    </location>
</feature>
<keyword evidence="1" id="KW-0472">Membrane</keyword>
<evidence type="ECO:0000313" key="3">
    <source>
        <dbReference type="EMBL" id="VDN92741.1"/>
    </source>
</evidence>
<dbReference type="PANTHER" id="PTHR21523:SF37">
    <property type="entry name" value="MLT-TEN (MLT-10) RELATED"/>
    <property type="match status" value="1"/>
</dbReference>
<evidence type="ECO:0000313" key="4">
    <source>
        <dbReference type="Proteomes" id="UP000278627"/>
    </source>
</evidence>
<gene>
    <name evidence="3" type="ORF">BPAG_LOCUS11555</name>
</gene>
<dbReference type="Proteomes" id="UP000278627">
    <property type="component" value="Unassembled WGS sequence"/>
</dbReference>
<dbReference type="PANTHER" id="PTHR21523">
    <property type="match status" value="1"/>
</dbReference>
<dbReference type="EMBL" id="UZAD01013236">
    <property type="protein sequence ID" value="VDN92741.1"/>
    <property type="molecule type" value="Genomic_DNA"/>
</dbReference>
<evidence type="ECO:0000256" key="1">
    <source>
        <dbReference type="SAM" id="Phobius"/>
    </source>
</evidence>
<feature type="transmembrane region" description="Helical" evidence="1">
    <location>
        <begin position="585"/>
        <end position="611"/>
    </location>
</feature>
<sequence>MYHTIILLLVLLHKSMSPRSDLEEEEETSRLLRKHFYDGNKIVLPLSKSATLQLLNHWVQQAASGFMAAFASKRMKRFNTRNGEQFHYCSKEANSITKHAKCVVDLLMLEKTQSFPFFNFAQSLEGFLRISRADGQSDSGAFDIELLSFVSVKIRKSGNAKRKYEMLKYLPTWKITLRKPDARIDRNRKYMPKSDYWIGKFRIFRHKRAAETAKWKIKRVNKDSYRLLTDKDTKTPFGMIINGLKKTLQKLKRQETSKPWSATLADIRHLVMQTKEREELLKMFGIKAQNNGINLSNFKKVLIDPRKVKISRDNRMQLAASLSKLLRDATTLLAVTMSNQSISNLHNKTIRIASPRFFSILPDDDTQNTMNLLSPSILSLHNDGGSMERKLSISGLLGAFKLINEQDQNALLELISEASGLTETIQQIHKKLEMENDNMRHGKGIDGQPLYFTKQNVSELYGKIESDKIDTFEKLYKTLSKPQIGEMNATGYAVLSKRQLRLIYGQRSPYYHPVALKRLSKLLDQNDGIQKSLESELKKLAKSEKFGLQKEELHRRQKRFGISLSPFLLSPFILASGALSQPVLLSPVILSPIVLSPAILGPFILSPWIFNPVILSPRILAPFILNPFIFSPLVLSPVALHPFILSPGIFNPLILSPLSLSPFILSPQVATPLILSPMILNPLILNPMALSPLVFSPFILSPLVYSPQYLFALVFSPYLLSPIIESKLINSTVIMSPSILS</sequence>
<evidence type="ECO:0000313" key="5">
    <source>
        <dbReference type="WBParaSite" id="BPAG_0001159301-mRNA-1"/>
    </source>
</evidence>
<keyword evidence="1" id="KW-0812">Transmembrane</keyword>
<name>A0A0N4TSC5_BRUPA</name>
<accession>A0A0N4TSC5</accession>
<organism evidence="5">
    <name type="scientific">Brugia pahangi</name>
    <name type="common">Filarial nematode worm</name>
    <dbReference type="NCBI Taxonomy" id="6280"/>
    <lineage>
        <taxon>Eukaryota</taxon>
        <taxon>Metazoa</taxon>
        <taxon>Ecdysozoa</taxon>
        <taxon>Nematoda</taxon>
        <taxon>Chromadorea</taxon>
        <taxon>Rhabditida</taxon>
        <taxon>Spirurina</taxon>
        <taxon>Spiruromorpha</taxon>
        <taxon>Filarioidea</taxon>
        <taxon>Onchocercidae</taxon>
        <taxon>Brugia</taxon>
    </lineage>
</organism>
<feature type="transmembrane region" description="Helical" evidence="1">
    <location>
        <begin position="697"/>
        <end position="720"/>
    </location>
</feature>
<feature type="signal peptide" evidence="2">
    <location>
        <begin position="1"/>
        <end position="17"/>
    </location>
</feature>
<dbReference type="WBParaSite" id="BPAG_0001159301-mRNA-1">
    <property type="protein sequence ID" value="BPAG_0001159301-mRNA-1"/>
    <property type="gene ID" value="BPAG_0001159301"/>
</dbReference>
<dbReference type="Pfam" id="PF04870">
    <property type="entry name" value="Moulting_cycle"/>
    <property type="match status" value="1"/>
</dbReference>
<proteinExistence type="predicted"/>
<reference evidence="5" key="1">
    <citation type="submission" date="2017-02" db="UniProtKB">
        <authorList>
            <consortium name="WormBaseParasite"/>
        </authorList>
    </citation>
    <scope>IDENTIFICATION</scope>
</reference>
<feature type="transmembrane region" description="Helical" evidence="1">
    <location>
        <begin position="664"/>
        <end position="685"/>
    </location>
</feature>
<feature type="chain" id="PRO_5044054398" evidence="2">
    <location>
        <begin position="18"/>
        <end position="741"/>
    </location>
</feature>
<dbReference type="STRING" id="6280.A0A0N4TSC5"/>
<reference evidence="3 4" key="2">
    <citation type="submission" date="2018-11" db="EMBL/GenBank/DDBJ databases">
        <authorList>
            <consortium name="Pathogen Informatics"/>
        </authorList>
    </citation>
    <scope>NUCLEOTIDE SEQUENCE [LARGE SCALE GENOMIC DNA]</scope>
</reference>